<evidence type="ECO:0000313" key="2">
    <source>
        <dbReference type="Proteomes" id="UP000813385"/>
    </source>
</evidence>
<reference evidence="1" key="1">
    <citation type="journal article" date="2021" name="Nat. Commun.">
        <title>Genetic determinants of endophytism in the Arabidopsis root mycobiome.</title>
        <authorList>
            <person name="Mesny F."/>
            <person name="Miyauchi S."/>
            <person name="Thiergart T."/>
            <person name="Pickel B."/>
            <person name="Atanasova L."/>
            <person name="Karlsson M."/>
            <person name="Huettel B."/>
            <person name="Barry K.W."/>
            <person name="Haridas S."/>
            <person name="Chen C."/>
            <person name="Bauer D."/>
            <person name="Andreopoulos W."/>
            <person name="Pangilinan J."/>
            <person name="LaButti K."/>
            <person name="Riley R."/>
            <person name="Lipzen A."/>
            <person name="Clum A."/>
            <person name="Drula E."/>
            <person name="Henrissat B."/>
            <person name="Kohler A."/>
            <person name="Grigoriev I.V."/>
            <person name="Martin F.M."/>
            <person name="Hacquard S."/>
        </authorList>
    </citation>
    <scope>NUCLEOTIDE SEQUENCE</scope>
    <source>
        <strain evidence="1">MPI-CAGE-AT-0016</strain>
    </source>
</reference>
<evidence type="ECO:0000313" key="1">
    <source>
        <dbReference type="EMBL" id="KAH7369098.1"/>
    </source>
</evidence>
<gene>
    <name evidence="1" type="ORF">B0T11DRAFT_278212</name>
</gene>
<comment type="caution">
    <text evidence="1">The sequence shown here is derived from an EMBL/GenBank/DDBJ whole genome shotgun (WGS) entry which is preliminary data.</text>
</comment>
<proteinExistence type="predicted"/>
<sequence>MQRLTQSTSRVPLGGLLRSALKSVVVVVVASLCRPSILVCSPPLVSTWIKSRVRSACELAIPIIDRSTISVTGDLDAFGAPCQGWLGFGARKNKIGRSEAAQRCTAPSGETRGDDLRAFQQRRRNRQHLIHRISQLFGRDISGTTALES</sequence>
<dbReference type="Proteomes" id="UP000813385">
    <property type="component" value="Unassembled WGS sequence"/>
</dbReference>
<keyword evidence="2" id="KW-1185">Reference proteome</keyword>
<accession>A0A8K0TMK2</accession>
<name>A0A8K0TMK2_9PEZI</name>
<organism evidence="1 2">
    <name type="scientific">Plectosphaerella cucumerina</name>
    <dbReference type="NCBI Taxonomy" id="40658"/>
    <lineage>
        <taxon>Eukaryota</taxon>
        <taxon>Fungi</taxon>
        <taxon>Dikarya</taxon>
        <taxon>Ascomycota</taxon>
        <taxon>Pezizomycotina</taxon>
        <taxon>Sordariomycetes</taxon>
        <taxon>Hypocreomycetidae</taxon>
        <taxon>Glomerellales</taxon>
        <taxon>Plectosphaerellaceae</taxon>
        <taxon>Plectosphaerella</taxon>
    </lineage>
</organism>
<protein>
    <submittedName>
        <fullName evidence="1">Uncharacterized protein</fullName>
    </submittedName>
</protein>
<dbReference type="EMBL" id="JAGPXD010000002">
    <property type="protein sequence ID" value="KAH7369098.1"/>
    <property type="molecule type" value="Genomic_DNA"/>
</dbReference>
<dbReference type="AlphaFoldDB" id="A0A8K0TMK2"/>